<dbReference type="InterPro" id="IPR011723">
    <property type="entry name" value="Znf/thioredoxin_put"/>
</dbReference>
<dbReference type="InterPro" id="IPR021834">
    <property type="entry name" value="DUF3426"/>
</dbReference>
<feature type="compositionally biased region" description="Low complexity" evidence="1">
    <location>
        <begin position="162"/>
        <end position="192"/>
    </location>
</feature>
<feature type="compositionally biased region" description="Basic and acidic residues" evidence="1">
    <location>
        <begin position="279"/>
        <end position="289"/>
    </location>
</feature>
<comment type="caution">
    <text evidence="4">The sequence shown here is derived from an EMBL/GenBank/DDBJ whole genome shotgun (WGS) entry which is preliminary data.</text>
</comment>
<dbReference type="AlphaFoldDB" id="A0A494XSU0"/>
<keyword evidence="2" id="KW-1133">Transmembrane helix</keyword>
<dbReference type="OrthoDB" id="5294582at2"/>
<keyword evidence="2" id="KW-0812">Transmembrane</keyword>
<proteinExistence type="predicted"/>
<keyword evidence="2" id="KW-0472">Membrane</keyword>
<reference evidence="4 5" key="1">
    <citation type="submission" date="2018-10" db="EMBL/GenBank/DDBJ databases">
        <title>Paraburkholderia sp. 7MK8-2, isolated from soil.</title>
        <authorList>
            <person name="Gao Z.-H."/>
            <person name="Qiu L.-H."/>
        </authorList>
    </citation>
    <scope>NUCLEOTIDE SEQUENCE [LARGE SCALE GENOMIC DNA]</scope>
    <source>
        <strain evidence="4 5">7MK8-2</strain>
    </source>
</reference>
<evidence type="ECO:0000256" key="2">
    <source>
        <dbReference type="SAM" id="Phobius"/>
    </source>
</evidence>
<dbReference type="Pfam" id="PF11906">
    <property type="entry name" value="DUF3426"/>
    <property type="match status" value="1"/>
</dbReference>
<feature type="compositionally biased region" description="Basic and acidic residues" evidence="1">
    <location>
        <begin position="45"/>
        <end position="95"/>
    </location>
</feature>
<name>A0A494XSU0_9BURK</name>
<feature type="domain" description="Zinc finger/thioredoxin putative" evidence="3">
    <location>
        <begin position="3"/>
        <end position="39"/>
    </location>
</feature>
<feature type="transmembrane region" description="Helical" evidence="2">
    <location>
        <begin position="297"/>
        <end position="321"/>
    </location>
</feature>
<dbReference type="RefSeq" id="WP_121277240.1">
    <property type="nucleotide sequence ID" value="NZ_RBZV01000002.1"/>
</dbReference>
<feature type="region of interest" description="Disordered" evidence="1">
    <location>
        <begin position="45"/>
        <end position="107"/>
    </location>
</feature>
<dbReference type="Gene3D" id="2.30.30.380">
    <property type="entry name" value="Zn-finger domain of Sec23/24"/>
    <property type="match status" value="1"/>
</dbReference>
<evidence type="ECO:0000313" key="5">
    <source>
        <dbReference type="Proteomes" id="UP000280434"/>
    </source>
</evidence>
<dbReference type="EMBL" id="RBZV01000002">
    <property type="protein sequence ID" value="RKP51159.1"/>
    <property type="molecule type" value="Genomic_DNA"/>
</dbReference>
<organism evidence="4 5">
    <name type="scientific">Trinickia fusca</name>
    <dbReference type="NCBI Taxonomy" id="2419777"/>
    <lineage>
        <taxon>Bacteria</taxon>
        <taxon>Pseudomonadati</taxon>
        <taxon>Pseudomonadota</taxon>
        <taxon>Betaproteobacteria</taxon>
        <taxon>Burkholderiales</taxon>
        <taxon>Burkholderiaceae</taxon>
        <taxon>Trinickia</taxon>
    </lineage>
</organism>
<gene>
    <name evidence="4" type="ORF">D7S89_08960</name>
</gene>
<protein>
    <submittedName>
        <fullName evidence="4">DUF3426 domain-containing protein</fullName>
    </submittedName>
</protein>
<feature type="region of interest" description="Disordered" evidence="1">
    <location>
        <begin position="144"/>
        <end position="289"/>
    </location>
</feature>
<sequence>MVLATRCPHCETVFRVPDELLARANGWVRCGHCQQVFNASQHLVEESHDEFKHEESRHAEPKHEEPKHDEPKHDELKHDELKHDEPKHDEPKHEPTASFGPGAWDMWKPAANGDVGMRHDIESVSREPIVVPGALAPLHEDATEPSLEPAQVHEPQVPEPQAPAASVEPPPATESAPVQEAEPAAPIEPEAPFDTALDEPREPTFSAPPPPASEPALAPNAHADFASTGARDEVEPSFSPEPTPAWHADPEPHFGAQPATESTEPLPFAADVPPAASDGARHFEVTRETRPRKPGRVLWRIAGSVIAVLLIALLLAQLAWWRRETVIVSWPETQPLFAGACAHLGCHIAPPRDIEGLRVESTELRQIDGPHRLELRVSLRNHSGVALAYPAIELTLSDNKNDVAIRRVLWPQDYAPPGTPIAGGLPSHMTQTMVVQLDSGNTVATNFRVQIFYP</sequence>
<evidence type="ECO:0000259" key="3">
    <source>
        <dbReference type="Pfam" id="PF13719"/>
    </source>
</evidence>
<dbReference type="Proteomes" id="UP000280434">
    <property type="component" value="Unassembled WGS sequence"/>
</dbReference>
<dbReference type="Pfam" id="PF13719">
    <property type="entry name" value="Zn_ribbon_5"/>
    <property type="match status" value="1"/>
</dbReference>
<evidence type="ECO:0000256" key="1">
    <source>
        <dbReference type="SAM" id="MobiDB-lite"/>
    </source>
</evidence>
<keyword evidence="5" id="KW-1185">Reference proteome</keyword>
<dbReference type="NCBIfam" id="TIGR02098">
    <property type="entry name" value="MJ0042_CXXC"/>
    <property type="match status" value="1"/>
</dbReference>
<evidence type="ECO:0000313" key="4">
    <source>
        <dbReference type="EMBL" id="RKP51159.1"/>
    </source>
</evidence>
<accession>A0A494XSU0</accession>